<dbReference type="InterPro" id="IPR015424">
    <property type="entry name" value="PyrdxlP-dep_Trfase"/>
</dbReference>
<name>A0A1F5YNA8_9BACT</name>
<evidence type="ECO:0000313" key="2">
    <source>
        <dbReference type="EMBL" id="OGG01681.1"/>
    </source>
</evidence>
<organism evidence="2 3">
    <name type="scientific">Candidatus Gottesmanbacteria bacterium RBG_16_52_11</name>
    <dbReference type="NCBI Taxonomy" id="1798374"/>
    <lineage>
        <taxon>Bacteria</taxon>
        <taxon>Candidatus Gottesmaniibacteriota</taxon>
    </lineage>
</organism>
<proteinExistence type="inferred from homology"/>
<dbReference type="InterPro" id="IPR015422">
    <property type="entry name" value="PyrdxlP-dep_Trfase_small"/>
</dbReference>
<dbReference type="STRING" id="1798374.A2Z33_05575"/>
<dbReference type="SUPFAM" id="SSF53383">
    <property type="entry name" value="PLP-dependent transferases"/>
    <property type="match status" value="1"/>
</dbReference>
<dbReference type="GO" id="GO:0008483">
    <property type="term" value="F:transaminase activity"/>
    <property type="evidence" value="ECO:0007669"/>
    <property type="project" value="TreeGrafter"/>
</dbReference>
<dbReference type="Gene3D" id="3.40.640.10">
    <property type="entry name" value="Type I PLP-dependent aspartate aminotransferase-like (Major domain)"/>
    <property type="match status" value="1"/>
</dbReference>
<comment type="similarity">
    <text evidence="1">Belongs to the DegT/DnrJ/EryC1 family.</text>
</comment>
<accession>A0A1F5YNA8</accession>
<dbReference type="Pfam" id="PF01041">
    <property type="entry name" value="DegT_DnrJ_EryC1"/>
    <property type="match status" value="1"/>
</dbReference>
<dbReference type="GO" id="GO:0030170">
    <property type="term" value="F:pyridoxal phosphate binding"/>
    <property type="evidence" value="ECO:0007669"/>
    <property type="project" value="TreeGrafter"/>
</dbReference>
<comment type="caution">
    <text evidence="2">The sequence shown here is derived from an EMBL/GenBank/DDBJ whole genome shotgun (WGS) entry which is preliminary data.</text>
</comment>
<evidence type="ECO:0008006" key="4">
    <source>
        <dbReference type="Google" id="ProtNLM"/>
    </source>
</evidence>
<evidence type="ECO:0000313" key="3">
    <source>
        <dbReference type="Proteomes" id="UP000178448"/>
    </source>
</evidence>
<dbReference type="PANTHER" id="PTHR30244">
    <property type="entry name" value="TRANSAMINASE"/>
    <property type="match status" value="1"/>
</dbReference>
<dbReference type="PIRSF" id="PIRSF000390">
    <property type="entry name" value="PLP_StrS"/>
    <property type="match status" value="1"/>
</dbReference>
<sequence>MMIMTPQVQFFRRSRYTYSIRMIKLIKSTFYKESATKKKLINFIQQARQLSFGPECEQFEKRFAAWQGRRHCVMLNSGSSANLAVIQALINLGYLRRGDRVGFSAVTWSTNVMPLFQLGLEPVAVDVSLETLNVTSANLEDVLKRTDLKMLFLTNLLGFCSDIDTIAAICRKRNIILIEDTCESQGSVYRGKRLGNFGLAGTFSFYVGHHMSTVEGGAVATDNEKLATMLRLVRAHGWDRNLSFAKQEEIRRRFRVNSTFYSRYTFYDLGYNLRPTEITGYLGQLQLELIDEIVSRRQRNFLELAERIYARTDRYYPLSFGHMDTVSNFAIPIIARTGLIRDELVKICEGKVEIRPVVGGDMTEQPFFRHYAPGTQTVCPNAGLIHSNGLYFGNNPELTHTELALLSSIFGGSHPRRKKAAIPVRKVRKISPKK</sequence>
<dbReference type="PANTHER" id="PTHR30244:SF34">
    <property type="entry name" value="DTDP-4-AMINO-4,6-DIDEOXYGALACTOSE TRANSAMINASE"/>
    <property type="match status" value="1"/>
</dbReference>
<reference evidence="2 3" key="1">
    <citation type="journal article" date="2016" name="Nat. Commun.">
        <title>Thousands of microbial genomes shed light on interconnected biogeochemical processes in an aquifer system.</title>
        <authorList>
            <person name="Anantharaman K."/>
            <person name="Brown C.T."/>
            <person name="Hug L.A."/>
            <person name="Sharon I."/>
            <person name="Castelle C.J."/>
            <person name="Probst A.J."/>
            <person name="Thomas B.C."/>
            <person name="Singh A."/>
            <person name="Wilkins M.J."/>
            <person name="Karaoz U."/>
            <person name="Brodie E.L."/>
            <person name="Williams K.H."/>
            <person name="Hubbard S.S."/>
            <person name="Banfield J.F."/>
        </authorList>
    </citation>
    <scope>NUCLEOTIDE SEQUENCE [LARGE SCALE GENOMIC DNA]</scope>
</reference>
<dbReference type="GO" id="GO:0000271">
    <property type="term" value="P:polysaccharide biosynthetic process"/>
    <property type="evidence" value="ECO:0007669"/>
    <property type="project" value="TreeGrafter"/>
</dbReference>
<protein>
    <recommendedName>
        <fullName evidence="4">DegT/DnrJ/EryC1/StrS aminotransferase</fullName>
    </recommendedName>
</protein>
<keyword evidence="1" id="KW-0663">Pyridoxal phosphate</keyword>
<dbReference type="AlphaFoldDB" id="A0A1F5YNA8"/>
<dbReference type="InterPro" id="IPR000653">
    <property type="entry name" value="DegT/StrS_aminotransferase"/>
</dbReference>
<dbReference type="EMBL" id="MFJD01000011">
    <property type="protein sequence ID" value="OGG01681.1"/>
    <property type="molecule type" value="Genomic_DNA"/>
</dbReference>
<evidence type="ECO:0000256" key="1">
    <source>
        <dbReference type="RuleBase" id="RU004508"/>
    </source>
</evidence>
<dbReference type="InterPro" id="IPR015421">
    <property type="entry name" value="PyrdxlP-dep_Trfase_major"/>
</dbReference>
<dbReference type="Gene3D" id="3.90.1150.10">
    <property type="entry name" value="Aspartate Aminotransferase, domain 1"/>
    <property type="match status" value="1"/>
</dbReference>
<gene>
    <name evidence="2" type="ORF">A2Z33_05575</name>
</gene>
<dbReference type="Proteomes" id="UP000178448">
    <property type="component" value="Unassembled WGS sequence"/>
</dbReference>